<evidence type="ECO:0000256" key="2">
    <source>
        <dbReference type="ARBA" id="ARBA00023015"/>
    </source>
</evidence>
<evidence type="ECO:0000256" key="3">
    <source>
        <dbReference type="ARBA" id="ARBA00023125"/>
    </source>
</evidence>
<name>A0AAD8J4Y4_9APIA</name>
<accession>A0AAD8J4Y4</accession>
<evidence type="ECO:0000256" key="1">
    <source>
        <dbReference type="ARBA" id="ARBA00004123"/>
    </source>
</evidence>
<keyword evidence="8" id="KW-1185">Reference proteome</keyword>
<evidence type="ECO:0000259" key="6">
    <source>
        <dbReference type="PROSITE" id="PS50863"/>
    </source>
</evidence>
<evidence type="ECO:0000313" key="7">
    <source>
        <dbReference type="EMBL" id="KAK1396628.1"/>
    </source>
</evidence>
<dbReference type="InterPro" id="IPR015300">
    <property type="entry name" value="DNA-bd_pseudobarrel_sf"/>
</dbReference>
<keyword evidence="4" id="KW-0804">Transcription</keyword>
<dbReference type="AlphaFoldDB" id="A0AAD8J4Y4"/>
<comment type="caution">
    <text evidence="7">The sequence shown here is derived from an EMBL/GenBank/DDBJ whole genome shotgun (WGS) entry which is preliminary data.</text>
</comment>
<dbReference type="InterPro" id="IPR003340">
    <property type="entry name" value="B3_DNA-bd"/>
</dbReference>
<sequence>MKEVQEDKNSVRFKFNAYNQYDDNYELQIHKAHLEQKLNHKILNQNALKKLKIEENLQCIQLGFGVNYWEIELKWKSGNVILGEGWNHFLRAAELTEGDICIIQNIGAVNKFQVAVFHKTEMSKWISYQGEDDYKCKSKFFKLVDKEALERSEIHFPRVFMEKYGQNLNDIV</sequence>
<organism evidence="7 8">
    <name type="scientific">Heracleum sosnowskyi</name>
    <dbReference type="NCBI Taxonomy" id="360622"/>
    <lineage>
        <taxon>Eukaryota</taxon>
        <taxon>Viridiplantae</taxon>
        <taxon>Streptophyta</taxon>
        <taxon>Embryophyta</taxon>
        <taxon>Tracheophyta</taxon>
        <taxon>Spermatophyta</taxon>
        <taxon>Magnoliopsida</taxon>
        <taxon>eudicotyledons</taxon>
        <taxon>Gunneridae</taxon>
        <taxon>Pentapetalae</taxon>
        <taxon>asterids</taxon>
        <taxon>campanulids</taxon>
        <taxon>Apiales</taxon>
        <taxon>Apiaceae</taxon>
        <taxon>Apioideae</taxon>
        <taxon>apioid superclade</taxon>
        <taxon>Tordylieae</taxon>
        <taxon>Tordyliinae</taxon>
        <taxon>Heracleum</taxon>
    </lineage>
</organism>
<comment type="subcellular location">
    <subcellularLocation>
        <location evidence="1">Nucleus</location>
    </subcellularLocation>
</comment>
<dbReference type="GO" id="GO:0005634">
    <property type="term" value="C:nucleus"/>
    <property type="evidence" value="ECO:0007669"/>
    <property type="project" value="UniProtKB-SubCell"/>
</dbReference>
<dbReference type="PROSITE" id="PS50863">
    <property type="entry name" value="B3"/>
    <property type="match status" value="1"/>
</dbReference>
<reference evidence="7" key="1">
    <citation type="submission" date="2023-02" db="EMBL/GenBank/DDBJ databases">
        <title>Genome of toxic invasive species Heracleum sosnowskyi carries increased number of genes despite the absence of recent whole-genome duplications.</title>
        <authorList>
            <person name="Schelkunov M."/>
            <person name="Shtratnikova V."/>
            <person name="Makarenko M."/>
            <person name="Klepikova A."/>
            <person name="Omelchenko D."/>
            <person name="Novikova G."/>
            <person name="Obukhova E."/>
            <person name="Bogdanov V."/>
            <person name="Penin A."/>
            <person name="Logacheva M."/>
        </authorList>
    </citation>
    <scope>NUCLEOTIDE SEQUENCE</scope>
    <source>
        <strain evidence="7">Hsosn_3</strain>
        <tissue evidence="7">Leaf</tissue>
    </source>
</reference>
<dbReference type="SUPFAM" id="SSF101936">
    <property type="entry name" value="DNA-binding pseudobarrel domain"/>
    <property type="match status" value="1"/>
</dbReference>
<protein>
    <recommendedName>
        <fullName evidence="6">TF-B3 domain-containing protein</fullName>
    </recommendedName>
</protein>
<reference evidence="7" key="2">
    <citation type="submission" date="2023-05" db="EMBL/GenBank/DDBJ databases">
        <authorList>
            <person name="Schelkunov M.I."/>
        </authorList>
    </citation>
    <scope>NUCLEOTIDE SEQUENCE</scope>
    <source>
        <strain evidence="7">Hsosn_3</strain>
        <tissue evidence="7">Leaf</tissue>
    </source>
</reference>
<keyword evidence="2" id="KW-0805">Transcription regulation</keyword>
<keyword evidence="3" id="KW-0238">DNA-binding</keyword>
<evidence type="ECO:0000313" key="8">
    <source>
        <dbReference type="Proteomes" id="UP001237642"/>
    </source>
</evidence>
<dbReference type="EMBL" id="JAUIZM010000002">
    <property type="protein sequence ID" value="KAK1396628.1"/>
    <property type="molecule type" value="Genomic_DNA"/>
</dbReference>
<evidence type="ECO:0000256" key="4">
    <source>
        <dbReference type="ARBA" id="ARBA00023163"/>
    </source>
</evidence>
<dbReference type="Proteomes" id="UP001237642">
    <property type="component" value="Unassembled WGS sequence"/>
</dbReference>
<gene>
    <name evidence="7" type="ORF">POM88_006491</name>
</gene>
<proteinExistence type="predicted"/>
<dbReference type="GO" id="GO:0003677">
    <property type="term" value="F:DNA binding"/>
    <property type="evidence" value="ECO:0007669"/>
    <property type="project" value="UniProtKB-KW"/>
</dbReference>
<evidence type="ECO:0000256" key="5">
    <source>
        <dbReference type="ARBA" id="ARBA00023242"/>
    </source>
</evidence>
<dbReference type="Gene3D" id="2.40.330.10">
    <property type="entry name" value="DNA-binding pseudobarrel domain"/>
    <property type="match status" value="1"/>
</dbReference>
<feature type="domain" description="TF-B3" evidence="6">
    <location>
        <begin position="69"/>
        <end position="120"/>
    </location>
</feature>
<keyword evidence="5" id="KW-0539">Nucleus</keyword>